<protein>
    <recommendedName>
        <fullName evidence="5">Mobilization protein</fullName>
    </recommendedName>
</protein>
<dbReference type="EMBL" id="JBHMQU010000099">
    <property type="protein sequence ID" value="MFC0813547.1"/>
    <property type="molecule type" value="Genomic_DNA"/>
</dbReference>
<proteinExistence type="predicted"/>
<feature type="coiled-coil region" evidence="1">
    <location>
        <begin position="2"/>
        <end position="29"/>
    </location>
</feature>
<accession>A0ABV6T8F3</accession>
<reference evidence="3 4" key="1">
    <citation type="submission" date="2024-09" db="EMBL/GenBank/DDBJ databases">
        <authorList>
            <person name="Sun Q."/>
            <person name="Mori K."/>
        </authorList>
    </citation>
    <scope>NUCLEOTIDE SEQUENCE [LARGE SCALE GENOMIC DNA]</scope>
    <source>
        <strain evidence="3 4">KCTC 42086</strain>
    </source>
</reference>
<evidence type="ECO:0000313" key="4">
    <source>
        <dbReference type="Proteomes" id="UP001589920"/>
    </source>
</evidence>
<evidence type="ECO:0008006" key="5">
    <source>
        <dbReference type="Google" id="ProtNLM"/>
    </source>
</evidence>
<organism evidence="3 4">
    <name type="scientific">Paracoccus panacisoli</name>
    <dbReference type="NCBI Taxonomy" id="1510163"/>
    <lineage>
        <taxon>Bacteria</taxon>
        <taxon>Pseudomonadati</taxon>
        <taxon>Pseudomonadota</taxon>
        <taxon>Alphaproteobacteria</taxon>
        <taxon>Rhodobacterales</taxon>
        <taxon>Paracoccaceae</taxon>
        <taxon>Paracoccus</taxon>
    </lineage>
</organism>
<feature type="region of interest" description="Disordered" evidence="2">
    <location>
        <begin position="83"/>
        <end position="109"/>
    </location>
</feature>
<evidence type="ECO:0000256" key="2">
    <source>
        <dbReference type="SAM" id="MobiDB-lite"/>
    </source>
</evidence>
<sequence length="109" mass="11784">MARNIEAQIAEAQNRLNKLKDRAKANENRGRYILATLVLGAAKTDPRLASNLATVLRNGLKTDRDRASCATILADLDAAAHEATHQQRSAELAVPAPRPAYTASTDPPR</sequence>
<evidence type="ECO:0000313" key="3">
    <source>
        <dbReference type="EMBL" id="MFC0813547.1"/>
    </source>
</evidence>
<comment type="caution">
    <text evidence="3">The sequence shown here is derived from an EMBL/GenBank/DDBJ whole genome shotgun (WGS) entry which is preliminary data.</text>
</comment>
<name>A0ABV6T8F3_9RHOB</name>
<gene>
    <name evidence="3" type="ORF">ACFHYO_15720</name>
</gene>
<keyword evidence="1" id="KW-0175">Coiled coil</keyword>
<dbReference type="RefSeq" id="WP_394321645.1">
    <property type="nucleotide sequence ID" value="NZ_JBHMQU010000099.1"/>
</dbReference>
<dbReference type="Proteomes" id="UP001589920">
    <property type="component" value="Unassembled WGS sequence"/>
</dbReference>
<evidence type="ECO:0000256" key="1">
    <source>
        <dbReference type="SAM" id="Coils"/>
    </source>
</evidence>
<keyword evidence="4" id="KW-1185">Reference proteome</keyword>